<feature type="compositionally biased region" description="Basic and acidic residues" evidence="1">
    <location>
        <begin position="1"/>
        <end position="15"/>
    </location>
</feature>
<feature type="region of interest" description="Disordered" evidence="1">
    <location>
        <begin position="1"/>
        <end position="28"/>
    </location>
</feature>
<name>A0A846Y463_9NOCA</name>
<dbReference type="EMBL" id="JAAXOP010000012">
    <property type="protein sequence ID" value="NKY52491.1"/>
    <property type="molecule type" value="Genomic_DNA"/>
</dbReference>
<dbReference type="InterPro" id="IPR011990">
    <property type="entry name" value="TPR-like_helical_dom_sf"/>
</dbReference>
<dbReference type="RefSeq" id="WP_157103056.1">
    <property type="nucleotide sequence ID" value="NZ_JAAXOP010000012.1"/>
</dbReference>
<evidence type="ECO:0008006" key="4">
    <source>
        <dbReference type="Google" id="ProtNLM"/>
    </source>
</evidence>
<keyword evidence="3" id="KW-1185">Reference proteome</keyword>
<dbReference type="SUPFAM" id="SSF48452">
    <property type="entry name" value="TPR-like"/>
    <property type="match status" value="1"/>
</dbReference>
<sequence>MRPARHPTDQTHDLGPHSSGIVSPTSRTTSNAALRWNEGGEEVDEVQRRELMRAIAVITAAAPAITAALNIDEVERTIRAVATPRRADAAVLDNVEAMLNQARLQDDLLGPQAAIRTTLTQVDVAEALLAGPRDPLERRLKSLRSKISTSAGWQLFDLGRTSLAEEHFETARDVADEIGDDAAGAMAMAEWSGMTEEIGKPAVAADQAAAAETRAARSGDPLLQAHTAGIAALAQAKAGHRTDTRQALTRAERYDVDTPRTPAESLAYFCTAGHLARMRAKALHQIGDIGAAIDAAHESLKLQAVRDRAASHILLGTIYVDAGDLDAGLGAILHGVEAEAANGSARVSSQLQNARTLVHIRAPGSEAARKLDARMAELQLL</sequence>
<dbReference type="AlphaFoldDB" id="A0A846Y463"/>
<gene>
    <name evidence="2" type="ORF">HGA08_19985</name>
</gene>
<reference evidence="2 3" key="1">
    <citation type="submission" date="2020-04" db="EMBL/GenBank/DDBJ databases">
        <title>MicrobeNet Type strains.</title>
        <authorList>
            <person name="Nicholson A.C."/>
        </authorList>
    </citation>
    <scope>NUCLEOTIDE SEQUENCE [LARGE SCALE GENOMIC DNA]</scope>
    <source>
        <strain evidence="2 3">JCM 12354</strain>
    </source>
</reference>
<organism evidence="2 3">
    <name type="scientific">Nocardia vermiculata</name>
    <dbReference type="NCBI Taxonomy" id="257274"/>
    <lineage>
        <taxon>Bacteria</taxon>
        <taxon>Bacillati</taxon>
        <taxon>Actinomycetota</taxon>
        <taxon>Actinomycetes</taxon>
        <taxon>Mycobacteriales</taxon>
        <taxon>Nocardiaceae</taxon>
        <taxon>Nocardia</taxon>
    </lineage>
</organism>
<evidence type="ECO:0000313" key="2">
    <source>
        <dbReference type="EMBL" id="NKY52491.1"/>
    </source>
</evidence>
<dbReference type="Gene3D" id="1.25.40.10">
    <property type="entry name" value="Tetratricopeptide repeat domain"/>
    <property type="match status" value="1"/>
</dbReference>
<comment type="caution">
    <text evidence="2">The sequence shown here is derived from an EMBL/GenBank/DDBJ whole genome shotgun (WGS) entry which is preliminary data.</text>
</comment>
<accession>A0A846Y463</accession>
<dbReference type="Proteomes" id="UP000565711">
    <property type="component" value="Unassembled WGS sequence"/>
</dbReference>
<evidence type="ECO:0000256" key="1">
    <source>
        <dbReference type="SAM" id="MobiDB-lite"/>
    </source>
</evidence>
<proteinExistence type="predicted"/>
<evidence type="ECO:0000313" key="3">
    <source>
        <dbReference type="Proteomes" id="UP000565711"/>
    </source>
</evidence>
<protein>
    <recommendedName>
        <fullName evidence="4">Transcriptional regulator</fullName>
    </recommendedName>
</protein>